<dbReference type="PANTHER" id="PTHR33499:SF11">
    <property type="entry name" value="NO APICAL MERISTEM-ASSOCIATED C-TERMINAL DOMAIN-CONTAINING PROTEIN"/>
    <property type="match status" value="1"/>
</dbReference>
<keyword evidence="2" id="KW-1185">Reference proteome</keyword>
<dbReference type="AlphaFoldDB" id="A0A2I4HQ94"/>
<sequence length="294" mass="33595">MPRLMPPTLLMCRFNRRPTAATVSSAKMTRWETVAEVCPEAKQSMLEDLCCTYVDISSYHSPREADQASSDDETQPPSHPWEPPCANPILEAKANREPSPRGEPEPDRVQNGENVSSVPVVNQAQTRRGRGPAKCIEFEKLRKHGKVFLKINNGETTLCCENASMFITRVSWIVKHYCNMSYLRWSDVPQAHKDELIDRVRHAKMTNLVDFYKETHWSKKNDKFVTPTTEDVYDMVGKLDTLEPEKQTDEIATGVFKEVLGHRPGYARGLGEMVIPESTRQRFIGTRERVHSFD</sequence>
<protein>
    <submittedName>
        <fullName evidence="3">Uncharacterized protein LOC109020341 isoform X1</fullName>
    </submittedName>
</protein>
<feature type="compositionally biased region" description="Basic and acidic residues" evidence="1">
    <location>
        <begin position="93"/>
        <end position="110"/>
    </location>
</feature>
<evidence type="ECO:0000313" key="3">
    <source>
        <dbReference type="RefSeq" id="XP_018858328.1"/>
    </source>
</evidence>
<dbReference type="PANTHER" id="PTHR33499">
    <property type="entry name" value="OS12G0282400 PROTEIN-RELATED"/>
    <property type="match status" value="1"/>
</dbReference>
<organism evidence="2 3">
    <name type="scientific">Juglans regia</name>
    <name type="common">English walnut</name>
    <dbReference type="NCBI Taxonomy" id="51240"/>
    <lineage>
        <taxon>Eukaryota</taxon>
        <taxon>Viridiplantae</taxon>
        <taxon>Streptophyta</taxon>
        <taxon>Embryophyta</taxon>
        <taxon>Tracheophyta</taxon>
        <taxon>Spermatophyta</taxon>
        <taxon>Magnoliopsida</taxon>
        <taxon>eudicotyledons</taxon>
        <taxon>Gunneridae</taxon>
        <taxon>Pentapetalae</taxon>
        <taxon>rosids</taxon>
        <taxon>fabids</taxon>
        <taxon>Fagales</taxon>
        <taxon>Juglandaceae</taxon>
        <taxon>Juglans</taxon>
    </lineage>
</organism>
<evidence type="ECO:0000313" key="2">
    <source>
        <dbReference type="Proteomes" id="UP000235220"/>
    </source>
</evidence>
<feature type="compositionally biased region" description="Pro residues" evidence="1">
    <location>
        <begin position="77"/>
        <end position="86"/>
    </location>
</feature>
<evidence type="ECO:0000256" key="1">
    <source>
        <dbReference type="SAM" id="MobiDB-lite"/>
    </source>
</evidence>
<accession>A0A2I4HQ94</accession>
<dbReference type="OrthoDB" id="1921870at2759"/>
<proteinExistence type="predicted"/>
<dbReference type="KEGG" id="jre:109020341"/>
<feature type="region of interest" description="Disordered" evidence="1">
    <location>
        <begin position="62"/>
        <end position="118"/>
    </location>
</feature>
<name>A0A2I4HQ94_JUGRE</name>
<dbReference type="Gramene" id="Jr07_17560_p1">
    <property type="protein sequence ID" value="cds.Jr07_17560_p1"/>
    <property type="gene ID" value="Jr07_17560"/>
</dbReference>
<dbReference type="Proteomes" id="UP000235220">
    <property type="component" value="Chromosome 7"/>
</dbReference>
<dbReference type="RefSeq" id="XP_018858328.1">
    <property type="nucleotide sequence ID" value="XM_019002783.2"/>
</dbReference>
<dbReference type="GeneID" id="109020341"/>
<reference evidence="3" key="1">
    <citation type="submission" date="2025-08" db="UniProtKB">
        <authorList>
            <consortium name="RefSeq"/>
        </authorList>
    </citation>
    <scope>IDENTIFICATION</scope>
    <source>
        <tissue evidence="3">Leaves</tissue>
    </source>
</reference>
<gene>
    <name evidence="3" type="primary">LOC109020341</name>
</gene>